<dbReference type="Pfam" id="PF08423">
    <property type="entry name" value="Rad51"/>
    <property type="match status" value="1"/>
</dbReference>
<dbReference type="RefSeq" id="XP_023568681.1">
    <property type="nucleotide sequence ID" value="XM_023712913.1"/>
</dbReference>
<dbReference type="InterPro" id="IPR030547">
    <property type="entry name" value="XRCC2"/>
</dbReference>
<dbReference type="InterPro" id="IPR027417">
    <property type="entry name" value="P-loop_NTPase"/>
</dbReference>
<dbReference type="CDD" id="cd19490">
    <property type="entry name" value="XRCC2"/>
    <property type="match status" value="1"/>
</dbReference>
<dbReference type="GO" id="GO:0005524">
    <property type="term" value="F:ATP binding"/>
    <property type="evidence" value="ECO:0007669"/>
    <property type="project" value="InterPro"/>
</dbReference>
<evidence type="ECO:0000259" key="1">
    <source>
        <dbReference type="PROSITE" id="PS50162"/>
    </source>
</evidence>
<gene>
    <name evidence="3" type="primary">Xrcc2</name>
</gene>
<evidence type="ECO:0000313" key="2">
    <source>
        <dbReference type="Proteomes" id="UP000515203"/>
    </source>
</evidence>
<organism evidence="2 3">
    <name type="scientific">Octodon degus</name>
    <name type="common">Degu</name>
    <name type="synonym">Sciurus degus</name>
    <dbReference type="NCBI Taxonomy" id="10160"/>
    <lineage>
        <taxon>Eukaryota</taxon>
        <taxon>Metazoa</taxon>
        <taxon>Chordata</taxon>
        <taxon>Craniata</taxon>
        <taxon>Vertebrata</taxon>
        <taxon>Euteleostomi</taxon>
        <taxon>Mammalia</taxon>
        <taxon>Eutheria</taxon>
        <taxon>Euarchontoglires</taxon>
        <taxon>Glires</taxon>
        <taxon>Rodentia</taxon>
        <taxon>Hystricomorpha</taxon>
        <taxon>Octodontidae</taxon>
        <taxon>Octodon</taxon>
    </lineage>
</organism>
<dbReference type="AlphaFoldDB" id="A0A6P6E8Z6"/>
<dbReference type="CTD" id="7516"/>
<dbReference type="PANTHER" id="PTHR46644">
    <property type="entry name" value="DNA REPAIR PROTEIN XRCC2"/>
    <property type="match status" value="1"/>
</dbReference>
<dbReference type="PANTHER" id="PTHR46644:SF2">
    <property type="entry name" value="DNA REPAIR PROTEIN XRCC2"/>
    <property type="match status" value="1"/>
</dbReference>
<dbReference type="PROSITE" id="PS50162">
    <property type="entry name" value="RECA_2"/>
    <property type="match status" value="1"/>
</dbReference>
<dbReference type="GO" id="GO:0005813">
    <property type="term" value="C:centrosome"/>
    <property type="evidence" value="ECO:0007669"/>
    <property type="project" value="TreeGrafter"/>
</dbReference>
<dbReference type="GO" id="GO:0000724">
    <property type="term" value="P:double-strand break repair via homologous recombination"/>
    <property type="evidence" value="ECO:0007669"/>
    <property type="project" value="InterPro"/>
</dbReference>
<dbReference type="GO" id="GO:0140664">
    <property type="term" value="F:ATP-dependent DNA damage sensor activity"/>
    <property type="evidence" value="ECO:0007669"/>
    <property type="project" value="InterPro"/>
</dbReference>
<dbReference type="GeneID" id="101580987"/>
<name>A0A6P6E8Z6_OCTDE</name>
<proteinExistence type="predicted"/>
<dbReference type="Gene3D" id="3.40.50.300">
    <property type="entry name" value="P-loop containing nucleotide triphosphate hydrolases"/>
    <property type="match status" value="1"/>
</dbReference>
<keyword evidence="2" id="KW-1185">Reference proteome</keyword>
<protein>
    <submittedName>
        <fullName evidence="3">DNA repair protein XRCC2</fullName>
    </submittedName>
</protein>
<dbReference type="Proteomes" id="UP000515203">
    <property type="component" value="Unplaced"/>
</dbReference>
<dbReference type="FunCoup" id="A0A6P6E8Z6">
    <property type="interactions" value="1892"/>
</dbReference>
<dbReference type="GO" id="GO:0005657">
    <property type="term" value="C:replication fork"/>
    <property type="evidence" value="ECO:0007669"/>
    <property type="project" value="InterPro"/>
</dbReference>
<dbReference type="InterPro" id="IPR020588">
    <property type="entry name" value="RecA_ATP-bd"/>
</dbReference>
<sequence length="284" mass="32416">MCSDFRRAESGTELLARLEGRSSLKEIEPNLFADEDSPVHGDILEFHGAEGTGKTEMLYHLMARCILPKSEGGLGLEVLFIDTDYHFDMLRLVTILEHRLSQSSEEMIKHCLRRFFLVYCNSSTQLLLTLHSLEAVLCSRPSLCVLLLDSLSAFYWTDRANGGESVSAQESTLRKCAQRLERLVRDYRLVLFATTQSIMQKAWHTPEGAPSTCQRPGRPDLDYRPYLCKAWQQLVKQRVFFSKQEDAKSCRQFSLLSYHLKKNTSKQHLFVIGESGVQFCGHVS</sequence>
<dbReference type="GO" id="GO:0000400">
    <property type="term" value="F:four-way junction DNA binding"/>
    <property type="evidence" value="ECO:0007669"/>
    <property type="project" value="TreeGrafter"/>
</dbReference>
<reference evidence="3" key="1">
    <citation type="submission" date="2025-08" db="UniProtKB">
        <authorList>
            <consortium name="RefSeq"/>
        </authorList>
    </citation>
    <scope>IDENTIFICATION</scope>
</reference>
<dbReference type="GO" id="GO:0042148">
    <property type="term" value="P:DNA strand invasion"/>
    <property type="evidence" value="ECO:0007669"/>
    <property type="project" value="TreeGrafter"/>
</dbReference>
<dbReference type="SUPFAM" id="SSF52540">
    <property type="entry name" value="P-loop containing nucleoside triphosphate hydrolases"/>
    <property type="match status" value="1"/>
</dbReference>
<feature type="domain" description="RecA family profile 1" evidence="1">
    <location>
        <begin position="16"/>
        <end position="197"/>
    </location>
</feature>
<evidence type="ECO:0000313" key="3">
    <source>
        <dbReference type="RefSeq" id="XP_023568681.1"/>
    </source>
</evidence>
<dbReference type="GO" id="GO:0033063">
    <property type="term" value="C:Rad51B-Rad51C-Rad51D-XRCC2 complex"/>
    <property type="evidence" value="ECO:0007669"/>
    <property type="project" value="InterPro"/>
</dbReference>
<dbReference type="InParanoid" id="A0A6P6E8Z6"/>
<dbReference type="OrthoDB" id="420422at2759"/>
<accession>A0A6P6E8Z6</accession>
<dbReference type="InterPro" id="IPR013632">
    <property type="entry name" value="Rad51_C"/>
</dbReference>